<reference evidence="12" key="2">
    <citation type="submission" date="2020-09" db="EMBL/GenBank/DDBJ databases">
        <authorList>
            <person name="Sun Q."/>
            <person name="Ohkuma M."/>
        </authorList>
    </citation>
    <scope>NUCLEOTIDE SEQUENCE</scope>
    <source>
        <strain evidence="12">JCM 19831</strain>
    </source>
</reference>
<keyword evidence="4 9" id="KW-0547">Nucleotide-binding</keyword>
<dbReference type="CDD" id="cd14014">
    <property type="entry name" value="STKc_PknB_like"/>
    <property type="match status" value="1"/>
</dbReference>
<dbReference type="InterPro" id="IPR000719">
    <property type="entry name" value="Prot_kinase_dom"/>
</dbReference>
<accession>A0A917TVJ6</accession>
<dbReference type="PROSITE" id="PS00107">
    <property type="entry name" value="PROTEIN_KINASE_ATP"/>
    <property type="match status" value="1"/>
</dbReference>
<evidence type="ECO:0000313" key="13">
    <source>
        <dbReference type="Proteomes" id="UP000642070"/>
    </source>
</evidence>
<evidence type="ECO:0000256" key="5">
    <source>
        <dbReference type="ARBA" id="ARBA00022777"/>
    </source>
</evidence>
<dbReference type="SMART" id="SM00220">
    <property type="entry name" value="S_TKc"/>
    <property type="match status" value="1"/>
</dbReference>
<keyword evidence="13" id="KW-1185">Reference proteome</keyword>
<dbReference type="Gene3D" id="3.30.200.20">
    <property type="entry name" value="Phosphorylase Kinase, domain 1"/>
    <property type="match status" value="1"/>
</dbReference>
<feature type="region of interest" description="Disordered" evidence="10">
    <location>
        <begin position="363"/>
        <end position="394"/>
    </location>
</feature>
<keyword evidence="3" id="KW-0808">Transferase</keyword>
<evidence type="ECO:0000256" key="6">
    <source>
        <dbReference type="ARBA" id="ARBA00022840"/>
    </source>
</evidence>
<dbReference type="PANTHER" id="PTHR43289:SF30">
    <property type="entry name" value="NON-SPECIFIC SERINE_THREONINE PROTEIN KINASE"/>
    <property type="match status" value="1"/>
</dbReference>
<dbReference type="InterPro" id="IPR008271">
    <property type="entry name" value="Ser/Thr_kinase_AS"/>
</dbReference>
<evidence type="ECO:0000256" key="3">
    <source>
        <dbReference type="ARBA" id="ARBA00022679"/>
    </source>
</evidence>
<evidence type="ECO:0000256" key="10">
    <source>
        <dbReference type="SAM" id="MobiDB-lite"/>
    </source>
</evidence>
<dbReference type="AlphaFoldDB" id="A0A917TVJ6"/>
<dbReference type="GO" id="GO:0005524">
    <property type="term" value="F:ATP binding"/>
    <property type="evidence" value="ECO:0007669"/>
    <property type="project" value="UniProtKB-UniRule"/>
</dbReference>
<name>A0A917TVJ6_9ACTN</name>
<evidence type="ECO:0000256" key="8">
    <source>
        <dbReference type="ARBA" id="ARBA00048679"/>
    </source>
</evidence>
<feature type="binding site" evidence="9">
    <location>
        <position position="38"/>
    </location>
    <ligand>
        <name>ATP</name>
        <dbReference type="ChEBI" id="CHEBI:30616"/>
    </ligand>
</feature>
<evidence type="ECO:0000256" key="1">
    <source>
        <dbReference type="ARBA" id="ARBA00012513"/>
    </source>
</evidence>
<dbReference type="PANTHER" id="PTHR43289">
    <property type="entry name" value="MITOGEN-ACTIVATED PROTEIN KINASE KINASE KINASE 20-RELATED"/>
    <property type="match status" value="1"/>
</dbReference>
<dbReference type="PROSITE" id="PS00108">
    <property type="entry name" value="PROTEIN_KINASE_ST"/>
    <property type="match status" value="1"/>
</dbReference>
<keyword evidence="5" id="KW-0418">Kinase</keyword>
<dbReference type="EMBL" id="BMPI01000020">
    <property type="protein sequence ID" value="GGM37514.1"/>
    <property type="molecule type" value="Genomic_DNA"/>
</dbReference>
<dbReference type="RefSeq" id="WP_190251747.1">
    <property type="nucleotide sequence ID" value="NZ_BMPI01000020.1"/>
</dbReference>
<evidence type="ECO:0000256" key="2">
    <source>
        <dbReference type="ARBA" id="ARBA00022527"/>
    </source>
</evidence>
<comment type="caution">
    <text evidence="12">The sequence shown here is derived from an EMBL/GenBank/DDBJ whole genome shotgun (WGS) entry which is preliminary data.</text>
</comment>
<dbReference type="EC" id="2.7.11.1" evidence="1"/>
<evidence type="ECO:0000256" key="9">
    <source>
        <dbReference type="PROSITE-ProRule" id="PRU10141"/>
    </source>
</evidence>
<dbReference type="Gene3D" id="1.10.510.10">
    <property type="entry name" value="Transferase(Phosphotransferase) domain 1"/>
    <property type="match status" value="1"/>
</dbReference>
<organism evidence="12 13">
    <name type="scientific">Dactylosporangium sucinum</name>
    <dbReference type="NCBI Taxonomy" id="1424081"/>
    <lineage>
        <taxon>Bacteria</taxon>
        <taxon>Bacillati</taxon>
        <taxon>Actinomycetota</taxon>
        <taxon>Actinomycetes</taxon>
        <taxon>Micromonosporales</taxon>
        <taxon>Micromonosporaceae</taxon>
        <taxon>Dactylosporangium</taxon>
    </lineage>
</organism>
<dbReference type="InterPro" id="IPR017441">
    <property type="entry name" value="Protein_kinase_ATP_BS"/>
</dbReference>
<gene>
    <name evidence="12" type="ORF">GCM10007977_043680</name>
</gene>
<proteinExistence type="predicted"/>
<dbReference type="PROSITE" id="PS50011">
    <property type="entry name" value="PROTEIN_KINASE_DOM"/>
    <property type="match status" value="1"/>
</dbReference>
<comment type="catalytic activity">
    <reaction evidence="7">
        <text>L-threonyl-[protein] + ATP = O-phospho-L-threonyl-[protein] + ADP + H(+)</text>
        <dbReference type="Rhea" id="RHEA:46608"/>
        <dbReference type="Rhea" id="RHEA-COMP:11060"/>
        <dbReference type="Rhea" id="RHEA-COMP:11605"/>
        <dbReference type="ChEBI" id="CHEBI:15378"/>
        <dbReference type="ChEBI" id="CHEBI:30013"/>
        <dbReference type="ChEBI" id="CHEBI:30616"/>
        <dbReference type="ChEBI" id="CHEBI:61977"/>
        <dbReference type="ChEBI" id="CHEBI:456216"/>
        <dbReference type="EC" id="2.7.11.1"/>
    </reaction>
</comment>
<evidence type="ECO:0000313" key="12">
    <source>
        <dbReference type="EMBL" id="GGM37514.1"/>
    </source>
</evidence>
<dbReference type="FunFam" id="3.30.200.20:FF:000035">
    <property type="entry name" value="Serine/threonine protein kinase Stk1"/>
    <property type="match status" value="1"/>
</dbReference>
<dbReference type="SUPFAM" id="SSF56112">
    <property type="entry name" value="Protein kinase-like (PK-like)"/>
    <property type="match status" value="1"/>
</dbReference>
<feature type="compositionally biased region" description="Low complexity" evidence="10">
    <location>
        <begin position="370"/>
        <end position="379"/>
    </location>
</feature>
<evidence type="ECO:0000259" key="11">
    <source>
        <dbReference type="PROSITE" id="PS50011"/>
    </source>
</evidence>
<evidence type="ECO:0000256" key="7">
    <source>
        <dbReference type="ARBA" id="ARBA00047899"/>
    </source>
</evidence>
<dbReference type="Proteomes" id="UP000642070">
    <property type="component" value="Unassembled WGS sequence"/>
</dbReference>
<dbReference type="GO" id="GO:0004674">
    <property type="term" value="F:protein serine/threonine kinase activity"/>
    <property type="evidence" value="ECO:0007669"/>
    <property type="project" value="UniProtKB-KW"/>
</dbReference>
<feature type="domain" description="Protein kinase" evidence="11">
    <location>
        <begin position="9"/>
        <end position="270"/>
    </location>
</feature>
<feature type="compositionally biased region" description="Polar residues" evidence="10">
    <location>
        <begin position="380"/>
        <end position="394"/>
    </location>
</feature>
<evidence type="ECO:0000256" key="4">
    <source>
        <dbReference type="ARBA" id="ARBA00022741"/>
    </source>
</evidence>
<comment type="catalytic activity">
    <reaction evidence="8">
        <text>L-seryl-[protein] + ATP = O-phospho-L-seryl-[protein] + ADP + H(+)</text>
        <dbReference type="Rhea" id="RHEA:17989"/>
        <dbReference type="Rhea" id="RHEA-COMP:9863"/>
        <dbReference type="Rhea" id="RHEA-COMP:11604"/>
        <dbReference type="ChEBI" id="CHEBI:15378"/>
        <dbReference type="ChEBI" id="CHEBI:29999"/>
        <dbReference type="ChEBI" id="CHEBI:30616"/>
        <dbReference type="ChEBI" id="CHEBI:83421"/>
        <dbReference type="ChEBI" id="CHEBI:456216"/>
        <dbReference type="EC" id="2.7.11.1"/>
    </reaction>
</comment>
<keyword evidence="6 9" id="KW-0067">ATP-binding</keyword>
<dbReference type="InterPro" id="IPR011009">
    <property type="entry name" value="Kinase-like_dom_sf"/>
</dbReference>
<reference evidence="12" key="1">
    <citation type="journal article" date="2014" name="Int. J. Syst. Evol. Microbiol.">
        <title>Complete genome sequence of Corynebacterium casei LMG S-19264T (=DSM 44701T), isolated from a smear-ripened cheese.</title>
        <authorList>
            <consortium name="US DOE Joint Genome Institute (JGI-PGF)"/>
            <person name="Walter F."/>
            <person name="Albersmeier A."/>
            <person name="Kalinowski J."/>
            <person name="Ruckert C."/>
        </authorList>
    </citation>
    <scope>NUCLEOTIDE SEQUENCE</scope>
    <source>
        <strain evidence="12">JCM 19831</strain>
    </source>
</reference>
<dbReference type="Pfam" id="PF00069">
    <property type="entry name" value="Pkinase"/>
    <property type="match status" value="1"/>
</dbReference>
<keyword evidence="2" id="KW-0723">Serine/threonine-protein kinase</keyword>
<sequence length="394" mass="41487">MGRKLGGRYRLVREIGSGGMSTVWRAVDLRLDRRVAVKLLLEDLAGSPRARQRMGTEARVVARLDHPNIATVFDVGTVRRGLRRSLPYLVMEYVDGETLDTRLRGTPVPWQRAAQIAAEVADALAAAHLHRVVHRDVKPGNIMLTASGVKLVDFGLAGVVGAFSTGSFGVLLGTPEYMAPEQLRGEPVTVACDMFAFGVVLYHLLTGTLPWSEATRPMLIGARRQWPEVTMPAIPGVPAGLVDLCDRCLSNEPDARPSSRRAARVLRALLAGAGASGEVPPPALSDLGGEPARYPRLVVADSPPAGRRTLRPGAVAAALGASLAVGAWVGPVSGDTPVHDASDCTVGYTTHRGDGRFSALLSAEPMLSTPSAAPGSSPAHTSRTRSGASTRAAS</sequence>
<protein>
    <recommendedName>
        <fullName evidence="1">non-specific serine/threonine protein kinase</fullName>
        <ecNumber evidence="1">2.7.11.1</ecNumber>
    </recommendedName>
</protein>